<name>A0ABD8A6C6_9EURY</name>
<gene>
    <name evidence="2" type="ORF">R6Y95_06310</name>
</gene>
<dbReference type="EMBL" id="CP137641">
    <property type="protein sequence ID" value="WOX55086.1"/>
    <property type="molecule type" value="Genomic_DNA"/>
</dbReference>
<dbReference type="AlphaFoldDB" id="A0ABD8A6C6"/>
<proteinExistence type="predicted"/>
<keyword evidence="3" id="KW-1185">Reference proteome</keyword>
<reference evidence="2 3" key="1">
    <citation type="submission" date="2023-10" db="EMBL/GenBank/DDBJ databases">
        <title>The complete genome sequence of Methanoculleus palmolei DSM 4273.</title>
        <authorList>
            <person name="Lai S.-J."/>
            <person name="You Y.-T."/>
            <person name="Chen S.-C."/>
        </authorList>
    </citation>
    <scope>NUCLEOTIDE SEQUENCE [LARGE SCALE GENOMIC DNA]</scope>
    <source>
        <strain evidence="2 3">DSM 4273</strain>
    </source>
</reference>
<protein>
    <recommendedName>
        <fullName evidence="4">Plasmid stabilization system</fullName>
    </recommendedName>
</protein>
<sequence>MEKLKTLQEDPFPGSGSDKERLYVQGREDTYRLHISHTFTAFYRIYEAEKEVHVLAVVPIEQAHKWYGRF</sequence>
<accession>A0ABD8A6C6</accession>
<organism evidence="2 3">
    <name type="scientific">Methanoculleus palmolei</name>
    <dbReference type="NCBI Taxonomy" id="72612"/>
    <lineage>
        <taxon>Archaea</taxon>
        <taxon>Methanobacteriati</taxon>
        <taxon>Methanobacteriota</taxon>
        <taxon>Stenosarchaea group</taxon>
        <taxon>Methanomicrobia</taxon>
        <taxon>Methanomicrobiales</taxon>
        <taxon>Methanomicrobiaceae</taxon>
        <taxon>Methanoculleus</taxon>
    </lineage>
</organism>
<feature type="region of interest" description="Disordered" evidence="1">
    <location>
        <begin position="1"/>
        <end position="20"/>
    </location>
</feature>
<evidence type="ECO:0000256" key="1">
    <source>
        <dbReference type="SAM" id="MobiDB-lite"/>
    </source>
</evidence>
<dbReference type="InterPro" id="IPR035093">
    <property type="entry name" value="RelE/ParE_toxin_dom_sf"/>
</dbReference>
<evidence type="ECO:0000313" key="3">
    <source>
        <dbReference type="Proteomes" id="UP001626603"/>
    </source>
</evidence>
<dbReference type="Proteomes" id="UP001626603">
    <property type="component" value="Chromosome"/>
</dbReference>
<evidence type="ECO:0008006" key="4">
    <source>
        <dbReference type="Google" id="ProtNLM"/>
    </source>
</evidence>
<dbReference type="SUPFAM" id="SSF143011">
    <property type="entry name" value="RelE-like"/>
    <property type="match status" value="1"/>
</dbReference>
<dbReference type="Gene3D" id="3.30.2310.20">
    <property type="entry name" value="RelE-like"/>
    <property type="match status" value="1"/>
</dbReference>
<evidence type="ECO:0000313" key="2">
    <source>
        <dbReference type="EMBL" id="WOX55086.1"/>
    </source>
</evidence>